<dbReference type="InterPro" id="IPR036890">
    <property type="entry name" value="HATPase_C_sf"/>
</dbReference>
<dbReference type="Pfam" id="PF13589">
    <property type="entry name" value="HATPase_c_3"/>
    <property type="match status" value="1"/>
</dbReference>
<sequence length="706" mass="79453">MEQQSAHEAGDHGTDEGTLFAAVPAQSMPGHDDFTSSDTPSSGEPYTMRISRLTVDKLGIKMYDRVSAVLAEVIANAYDADAVNVKVYLPWGVFLAAKAGAAPVGPYEISITDDGHGMTSAEVNSHYLTVGSDRRKRFGKDSSRDKNRPVMGRKGIGKLAPFGICETVEVITAGGDKTDKGYAVAHLILSLKDILDDTHNVYHPTPGPLNGTWAPDHGTTIKLRDFRRKRVPSGTELHRQLSARFGIQRADWNVELHNTEDTLFPESLRLGELDIEILEETKMILDDRCVETEAGEKLPISGWLAYTRKPYKDEAMAGVRIFSRGKIVSQTRDFGIPSGFHGEYSIRSYLVGEVHAEWLDENEDLIRSDRQDIIWSSEAGDALKRWGQAVIRELAKRGKTALSKQTWQDFEETSKISERLAQEAPGDREYQESVKQAARLLVSDRDRESMSNPEHTEKVFQLSKVIGPHKTLLETLHQVAEVSESPLDIILGLFQKARIAEMYSLGQVASERIEVVNRLTTLINDGTTLEQPLQELLEQAPWLLAPEWTPLGMNESLERVRKSFEAWYFKKEGVSLVTTAINRHRREPDFVMLHDSGTLWIVEIKRMNYHLTDAEYLRAVNYLTDLDTFLNENQTLGQQFPVRKLTFIADHTDKLSSVSISSMQNDHRIDIRGWHELLDDTLRAHRDFLSRVEAVRTDGALPPAVN</sequence>
<protein>
    <submittedName>
        <fullName evidence="2">ATP-binding protein</fullName>
    </submittedName>
</protein>
<accession>A0ABV5QQN4</accession>
<keyword evidence="2" id="KW-0547">Nucleotide-binding</keyword>
<evidence type="ECO:0000313" key="2">
    <source>
        <dbReference type="EMBL" id="MFB9555001.1"/>
    </source>
</evidence>
<dbReference type="Proteomes" id="UP001589716">
    <property type="component" value="Unassembled WGS sequence"/>
</dbReference>
<dbReference type="Gene3D" id="3.30.565.10">
    <property type="entry name" value="Histidine kinase-like ATPase, C-terminal domain"/>
    <property type="match status" value="1"/>
</dbReference>
<proteinExistence type="predicted"/>
<evidence type="ECO:0000256" key="1">
    <source>
        <dbReference type="SAM" id="MobiDB-lite"/>
    </source>
</evidence>
<dbReference type="EMBL" id="JBHMCT010000008">
    <property type="protein sequence ID" value="MFB9555001.1"/>
    <property type="molecule type" value="Genomic_DNA"/>
</dbReference>
<gene>
    <name evidence="2" type="ORF">ACFFTP_12445</name>
</gene>
<dbReference type="RefSeq" id="WP_345488725.1">
    <property type="nucleotide sequence ID" value="NZ_BAAAWU010000001.1"/>
</dbReference>
<keyword evidence="3" id="KW-1185">Reference proteome</keyword>
<dbReference type="GO" id="GO:0005524">
    <property type="term" value="F:ATP binding"/>
    <property type="evidence" value="ECO:0007669"/>
    <property type="project" value="UniProtKB-KW"/>
</dbReference>
<evidence type="ECO:0000313" key="3">
    <source>
        <dbReference type="Proteomes" id="UP001589716"/>
    </source>
</evidence>
<feature type="compositionally biased region" description="Basic and acidic residues" evidence="1">
    <location>
        <begin position="139"/>
        <end position="148"/>
    </location>
</feature>
<name>A0ABV5QQN4_9ACTN</name>
<keyword evidence="2" id="KW-0067">ATP-binding</keyword>
<comment type="caution">
    <text evidence="2">The sequence shown here is derived from an EMBL/GenBank/DDBJ whole genome shotgun (WGS) entry which is preliminary data.</text>
</comment>
<reference evidence="2 3" key="1">
    <citation type="submission" date="2024-09" db="EMBL/GenBank/DDBJ databases">
        <authorList>
            <person name="Sun Q."/>
            <person name="Mori K."/>
        </authorList>
    </citation>
    <scope>NUCLEOTIDE SEQUENCE [LARGE SCALE GENOMIC DNA]</scope>
    <source>
        <strain evidence="2 3">JCM 4414</strain>
    </source>
</reference>
<feature type="region of interest" description="Disordered" evidence="1">
    <location>
        <begin position="135"/>
        <end position="154"/>
    </location>
</feature>
<organism evidence="2 3">
    <name type="scientific">Streptomyces roseoviridis</name>
    <dbReference type="NCBI Taxonomy" id="67361"/>
    <lineage>
        <taxon>Bacteria</taxon>
        <taxon>Bacillati</taxon>
        <taxon>Actinomycetota</taxon>
        <taxon>Actinomycetes</taxon>
        <taxon>Kitasatosporales</taxon>
        <taxon>Streptomycetaceae</taxon>
        <taxon>Streptomyces</taxon>
    </lineage>
</organism>
<dbReference type="SUPFAM" id="SSF55874">
    <property type="entry name" value="ATPase domain of HSP90 chaperone/DNA topoisomerase II/histidine kinase"/>
    <property type="match status" value="1"/>
</dbReference>